<comment type="caution">
    <text evidence="1">The sequence shown here is derived from an EMBL/GenBank/DDBJ whole genome shotgun (WGS) entry which is preliminary data.</text>
</comment>
<dbReference type="EMBL" id="LAZR01045226">
    <property type="protein sequence ID" value="KKK99384.1"/>
    <property type="molecule type" value="Genomic_DNA"/>
</dbReference>
<sequence length="95" mass="10680">MRKTMNRDIEVKVCDYCGDETEHLDRCAVCKREMCLKDGGAAHTAFSVEFYKYGTGQRLKGYGSLVCRDCAEKKFDGTIEELLDGMMSEKPVPLG</sequence>
<organism evidence="1">
    <name type="scientific">marine sediment metagenome</name>
    <dbReference type="NCBI Taxonomy" id="412755"/>
    <lineage>
        <taxon>unclassified sequences</taxon>
        <taxon>metagenomes</taxon>
        <taxon>ecological metagenomes</taxon>
    </lineage>
</organism>
<dbReference type="AlphaFoldDB" id="A0A0F9CAP6"/>
<reference evidence="1" key="1">
    <citation type="journal article" date="2015" name="Nature">
        <title>Complex archaea that bridge the gap between prokaryotes and eukaryotes.</title>
        <authorList>
            <person name="Spang A."/>
            <person name="Saw J.H."/>
            <person name="Jorgensen S.L."/>
            <person name="Zaremba-Niedzwiedzka K."/>
            <person name="Martijn J."/>
            <person name="Lind A.E."/>
            <person name="van Eijk R."/>
            <person name="Schleper C."/>
            <person name="Guy L."/>
            <person name="Ettema T.J."/>
        </authorList>
    </citation>
    <scope>NUCLEOTIDE SEQUENCE</scope>
</reference>
<evidence type="ECO:0000313" key="1">
    <source>
        <dbReference type="EMBL" id="KKK99384.1"/>
    </source>
</evidence>
<proteinExistence type="predicted"/>
<gene>
    <name evidence="1" type="ORF">LCGC14_2633290</name>
</gene>
<name>A0A0F9CAP6_9ZZZZ</name>
<protein>
    <submittedName>
        <fullName evidence="1">Uncharacterized protein</fullName>
    </submittedName>
</protein>
<accession>A0A0F9CAP6</accession>